<gene>
    <name evidence="1" type="ORF">AC579_5467</name>
</gene>
<protein>
    <submittedName>
        <fullName evidence="1">Uncharacterized protein</fullName>
    </submittedName>
</protein>
<keyword evidence="2" id="KW-1185">Reference proteome</keyword>
<dbReference type="EMBL" id="LFZO01000030">
    <property type="protein sequence ID" value="KXT16773.1"/>
    <property type="molecule type" value="Genomic_DNA"/>
</dbReference>
<evidence type="ECO:0000313" key="2">
    <source>
        <dbReference type="Proteomes" id="UP000073492"/>
    </source>
</evidence>
<accession>A0A139IPS7</accession>
<dbReference type="Proteomes" id="UP000073492">
    <property type="component" value="Unassembled WGS sequence"/>
</dbReference>
<dbReference type="OrthoDB" id="5376498at2759"/>
<comment type="caution">
    <text evidence="1">The sequence shown here is derived from an EMBL/GenBank/DDBJ whole genome shotgun (WGS) entry which is preliminary data.</text>
</comment>
<sequence>MSAVTPNPRTWTLRCKNGRSTILIEVDPLQKMEGVRSELLHAIQETNPSGKFNGQEIPKNPDHIKFGRAIDRNKLSLGFVSIDSETAEEGAEMSGKGKGKSAVGTPASVSKGKASLGAIADCPQGAGFKDRDVVAFKFVTDRTAPEVLDASEDILEQWDVDIPTIEEMYGEDEAQEEGIDMEEG</sequence>
<reference evidence="1 2" key="1">
    <citation type="submission" date="2015-07" db="EMBL/GenBank/DDBJ databases">
        <title>Comparative genomics of the Sigatoka disease complex on banana suggests a link between parallel evolutionary changes in Pseudocercospora fijiensis and Pseudocercospora eumusae and increased virulence on the banana host.</title>
        <authorList>
            <person name="Chang T.-C."/>
            <person name="Salvucci A."/>
            <person name="Crous P.W."/>
            <person name="Stergiopoulos I."/>
        </authorList>
    </citation>
    <scope>NUCLEOTIDE SEQUENCE [LARGE SCALE GENOMIC DNA]</scope>
    <source>
        <strain evidence="1 2">CBS 116634</strain>
    </source>
</reference>
<organism evidence="1 2">
    <name type="scientific">Pseudocercospora musae</name>
    <dbReference type="NCBI Taxonomy" id="113226"/>
    <lineage>
        <taxon>Eukaryota</taxon>
        <taxon>Fungi</taxon>
        <taxon>Dikarya</taxon>
        <taxon>Ascomycota</taxon>
        <taxon>Pezizomycotina</taxon>
        <taxon>Dothideomycetes</taxon>
        <taxon>Dothideomycetidae</taxon>
        <taxon>Mycosphaerellales</taxon>
        <taxon>Mycosphaerellaceae</taxon>
        <taxon>Pseudocercospora</taxon>
    </lineage>
</organism>
<name>A0A139IPS7_9PEZI</name>
<dbReference type="AlphaFoldDB" id="A0A139IPS7"/>
<evidence type="ECO:0000313" key="1">
    <source>
        <dbReference type="EMBL" id="KXT16773.1"/>
    </source>
</evidence>
<proteinExistence type="predicted"/>